<feature type="compositionally biased region" description="Basic and acidic residues" evidence="1">
    <location>
        <begin position="148"/>
        <end position="163"/>
    </location>
</feature>
<dbReference type="RefSeq" id="WP_171185514.1">
    <property type="nucleotide sequence ID" value="NZ_WTPX01000038.1"/>
</dbReference>
<comment type="caution">
    <text evidence="2">The sequence shown here is derived from an EMBL/GenBank/DDBJ whole genome shotgun (WGS) entry which is preliminary data.</text>
</comment>
<gene>
    <name evidence="2" type="ORF">LzC2_15350</name>
</gene>
<keyword evidence="3" id="KW-1185">Reference proteome</keyword>
<dbReference type="EMBL" id="WTPX01000038">
    <property type="protein sequence ID" value="NNJ25465.1"/>
    <property type="molecule type" value="Genomic_DNA"/>
</dbReference>
<feature type="compositionally biased region" description="Polar residues" evidence="1">
    <location>
        <begin position="86"/>
        <end position="95"/>
    </location>
</feature>
<reference evidence="2 3" key="1">
    <citation type="journal article" date="2020" name="Syst. Appl. Microbiol.">
        <title>Alienimonas chondri sp. nov., a novel planctomycete isolated from the biofilm of the red alga Chondrus crispus.</title>
        <authorList>
            <person name="Vitorino I."/>
            <person name="Albuquerque L."/>
            <person name="Wiegand S."/>
            <person name="Kallscheuer N."/>
            <person name="da Costa M.S."/>
            <person name="Lobo-da-Cunha A."/>
            <person name="Jogler C."/>
            <person name="Lage O.M."/>
        </authorList>
    </citation>
    <scope>NUCLEOTIDE SEQUENCE [LARGE SCALE GENOMIC DNA]</scope>
    <source>
        <strain evidence="2 3">LzC2</strain>
    </source>
</reference>
<protein>
    <submittedName>
        <fullName evidence="2">Uncharacterized protein</fullName>
    </submittedName>
</protein>
<dbReference type="Proteomes" id="UP000609651">
    <property type="component" value="Unassembled WGS sequence"/>
</dbReference>
<sequence length="163" mass="16854">MNGFNKRTPRTARRRGVSLMVAVVLLALTTSLLLAAARTAALHRRSLGPNQAAVQADLLADAAARLNASGEASALPWRPELPGGTATVSLESSTAGDGLTAGDGSSAAPPSLIAAVELDGATARTRRAFRRVEPSKTSPANRAPRLAPKPERPADDDDASRLE</sequence>
<evidence type="ECO:0000313" key="2">
    <source>
        <dbReference type="EMBL" id="NNJ25465.1"/>
    </source>
</evidence>
<feature type="region of interest" description="Disordered" evidence="1">
    <location>
        <begin position="125"/>
        <end position="163"/>
    </location>
</feature>
<name>A0ABX1VBH5_9PLAN</name>
<accession>A0ABX1VBH5</accession>
<evidence type="ECO:0000313" key="3">
    <source>
        <dbReference type="Proteomes" id="UP000609651"/>
    </source>
</evidence>
<evidence type="ECO:0000256" key="1">
    <source>
        <dbReference type="SAM" id="MobiDB-lite"/>
    </source>
</evidence>
<feature type="region of interest" description="Disordered" evidence="1">
    <location>
        <begin position="69"/>
        <end position="107"/>
    </location>
</feature>
<organism evidence="2 3">
    <name type="scientific">Alienimonas chondri</name>
    <dbReference type="NCBI Taxonomy" id="2681879"/>
    <lineage>
        <taxon>Bacteria</taxon>
        <taxon>Pseudomonadati</taxon>
        <taxon>Planctomycetota</taxon>
        <taxon>Planctomycetia</taxon>
        <taxon>Planctomycetales</taxon>
        <taxon>Planctomycetaceae</taxon>
        <taxon>Alienimonas</taxon>
    </lineage>
</organism>
<proteinExistence type="predicted"/>